<evidence type="ECO:0000313" key="1">
    <source>
        <dbReference type="EMBL" id="QPG01390.1"/>
    </source>
</evidence>
<geneLocation type="plasmid" evidence="1">
    <name>pR4WN_E10B</name>
</geneLocation>
<protein>
    <submittedName>
        <fullName evidence="1">Uncharacterized protein</fullName>
    </submittedName>
</protein>
<organism evidence="1">
    <name type="scientific">Acinetobacter johnsonii</name>
    <dbReference type="NCBI Taxonomy" id="40214"/>
    <lineage>
        <taxon>Bacteria</taxon>
        <taxon>Pseudomonadati</taxon>
        <taxon>Pseudomonadota</taxon>
        <taxon>Gammaproteobacteria</taxon>
        <taxon>Moraxellales</taxon>
        <taxon>Moraxellaceae</taxon>
        <taxon>Acinetobacter</taxon>
    </lineage>
</organism>
<dbReference type="EMBL" id="MT742181">
    <property type="protein sequence ID" value="QPG01390.1"/>
    <property type="molecule type" value="Genomic_DNA"/>
</dbReference>
<name>A0A7S9DQ49_ACIJO</name>
<dbReference type="RefSeq" id="WP_151726357.1">
    <property type="nucleotide sequence ID" value="NZ_MT742181.1"/>
</dbReference>
<proteinExistence type="predicted"/>
<sequence>MTFNKGILLGVVSIFIVACSPMEKDNGTITVNNKTDSPVYNVNFKYKTSKRVDVIGDLAPNASYKYQIHYSDTEDSISINYTDKDKKLHSESVVAYSAKYDKENLIFDIK</sequence>
<accession>A0A7S9DQ49</accession>
<reference evidence="1" key="1">
    <citation type="submission" date="2020-07" db="EMBL/GenBank/DDBJ databases">
        <title>A novel family of multi-drug resistance mega-plasmids in Acinetobacter species.</title>
        <authorList>
            <person name="Ghaly T.M."/>
            <person name="Sajjad A."/>
            <person name="Tetu S.G."/>
            <person name="Gillings M.R."/>
        </authorList>
    </citation>
    <scope>NUCLEOTIDE SEQUENCE</scope>
    <source>
        <strain evidence="1">E10B</strain>
        <plasmid evidence="1">pR4WN_E10B</plasmid>
    </source>
</reference>
<gene>
    <name evidence="1" type="ORF">E10B_00076</name>
</gene>
<dbReference type="PROSITE" id="PS51257">
    <property type="entry name" value="PROKAR_LIPOPROTEIN"/>
    <property type="match status" value="1"/>
</dbReference>
<keyword evidence="1" id="KW-0614">Plasmid</keyword>
<dbReference type="AlphaFoldDB" id="A0A7S9DQ49"/>